<accession>A0A1I3BJQ9</accession>
<feature type="domain" description="Mannose-6-phosphate isomerase type II C-terminal" evidence="10">
    <location>
        <begin position="308"/>
        <end position="420"/>
    </location>
</feature>
<feature type="domain" description="MannoseP isomerase/GMP-like beta-helix" evidence="11">
    <location>
        <begin position="249"/>
        <end position="303"/>
    </location>
</feature>
<evidence type="ECO:0000256" key="3">
    <source>
        <dbReference type="ARBA" id="ARBA00022679"/>
    </source>
</evidence>
<dbReference type="Pfam" id="PF00483">
    <property type="entry name" value="NTP_transferase"/>
    <property type="match status" value="1"/>
</dbReference>
<dbReference type="SUPFAM" id="SSF53448">
    <property type="entry name" value="Nucleotide-diphospho-sugar transferases"/>
    <property type="match status" value="1"/>
</dbReference>
<evidence type="ECO:0000259" key="9">
    <source>
        <dbReference type="Pfam" id="PF00483"/>
    </source>
</evidence>
<comment type="catalytic activity">
    <reaction evidence="7">
        <text>alpha-D-mannose 1-phosphate + GTP + H(+) = GDP-alpha-D-mannose + diphosphate</text>
        <dbReference type="Rhea" id="RHEA:15229"/>
        <dbReference type="ChEBI" id="CHEBI:15378"/>
        <dbReference type="ChEBI" id="CHEBI:33019"/>
        <dbReference type="ChEBI" id="CHEBI:37565"/>
        <dbReference type="ChEBI" id="CHEBI:57527"/>
        <dbReference type="ChEBI" id="CHEBI:58409"/>
        <dbReference type="EC" id="2.7.7.13"/>
    </reaction>
</comment>
<dbReference type="Gene3D" id="3.90.550.10">
    <property type="entry name" value="Spore Coat Polysaccharide Biosynthesis Protein SpsA, Chain A"/>
    <property type="match status" value="1"/>
</dbReference>
<dbReference type="NCBIfam" id="TIGR01479">
    <property type="entry name" value="GMP_PMI"/>
    <property type="match status" value="1"/>
</dbReference>
<dbReference type="Proteomes" id="UP000183639">
    <property type="component" value="Unassembled WGS sequence"/>
</dbReference>
<keyword evidence="4 12" id="KW-0548">Nucleotidyltransferase</keyword>
<evidence type="ECO:0000313" key="13">
    <source>
        <dbReference type="Proteomes" id="UP000183639"/>
    </source>
</evidence>
<evidence type="ECO:0000259" key="10">
    <source>
        <dbReference type="Pfam" id="PF01050"/>
    </source>
</evidence>
<dbReference type="InterPro" id="IPR011051">
    <property type="entry name" value="RmlC_Cupin_sf"/>
</dbReference>
<dbReference type="EC" id="2.7.7.13" evidence="2"/>
<evidence type="ECO:0000256" key="4">
    <source>
        <dbReference type="ARBA" id="ARBA00022695"/>
    </source>
</evidence>
<dbReference type="InterPro" id="IPR049577">
    <property type="entry name" value="GMPP_N"/>
</dbReference>
<keyword evidence="6" id="KW-0342">GTP-binding</keyword>
<dbReference type="FunFam" id="2.60.120.10:FF:000032">
    <property type="entry name" value="Mannose-1-phosphate guanylyltransferase/mannose-6-phosphate isomerase"/>
    <property type="match status" value="1"/>
</dbReference>
<evidence type="ECO:0000256" key="7">
    <source>
        <dbReference type="ARBA" id="ARBA00047343"/>
    </source>
</evidence>
<proteinExistence type="inferred from homology"/>
<comment type="similarity">
    <text evidence="1 8">Belongs to the mannose-6-phosphate isomerase type 2 family.</text>
</comment>
<dbReference type="GO" id="GO:0009298">
    <property type="term" value="P:GDP-mannose biosynthetic process"/>
    <property type="evidence" value="ECO:0007669"/>
    <property type="project" value="TreeGrafter"/>
</dbReference>
<gene>
    <name evidence="12" type="ORF">SAMN04487861_1019</name>
</gene>
<evidence type="ECO:0000313" key="12">
    <source>
        <dbReference type="EMBL" id="SFH62159.1"/>
    </source>
</evidence>
<dbReference type="SUPFAM" id="SSF51182">
    <property type="entry name" value="RmlC-like cupins"/>
    <property type="match status" value="1"/>
</dbReference>
<evidence type="ECO:0000256" key="6">
    <source>
        <dbReference type="ARBA" id="ARBA00023134"/>
    </source>
</evidence>
<dbReference type="PANTHER" id="PTHR46390">
    <property type="entry name" value="MANNOSE-1-PHOSPHATE GUANYLYLTRANSFERASE"/>
    <property type="match status" value="1"/>
</dbReference>
<organism evidence="12 13">
    <name type="scientific">Selenomonas ruminantium</name>
    <dbReference type="NCBI Taxonomy" id="971"/>
    <lineage>
        <taxon>Bacteria</taxon>
        <taxon>Bacillati</taxon>
        <taxon>Bacillota</taxon>
        <taxon>Negativicutes</taxon>
        <taxon>Selenomonadales</taxon>
        <taxon>Selenomonadaceae</taxon>
        <taxon>Selenomonas</taxon>
    </lineage>
</organism>
<dbReference type="GO" id="GO:0005525">
    <property type="term" value="F:GTP binding"/>
    <property type="evidence" value="ECO:0007669"/>
    <property type="project" value="UniProtKB-KW"/>
</dbReference>
<dbReference type="InterPro" id="IPR054566">
    <property type="entry name" value="ManC/GMP-like_b-helix"/>
</dbReference>
<feature type="domain" description="Nucleotidyl transferase" evidence="9">
    <location>
        <begin position="1"/>
        <end position="241"/>
    </location>
</feature>
<dbReference type="InterPro" id="IPR001538">
    <property type="entry name" value="Man6P_isomerase-2_C"/>
</dbReference>
<dbReference type="InterPro" id="IPR005835">
    <property type="entry name" value="NTP_transferase_dom"/>
</dbReference>
<evidence type="ECO:0000256" key="2">
    <source>
        <dbReference type="ARBA" id="ARBA00012387"/>
    </source>
</evidence>
<dbReference type="Pfam" id="PF22640">
    <property type="entry name" value="ManC_GMP_beta-helix"/>
    <property type="match status" value="1"/>
</dbReference>
<dbReference type="InterPro" id="IPR006375">
    <property type="entry name" value="Man1P_GuaTrfase/Man6P_Isoase"/>
</dbReference>
<keyword evidence="3 12" id="KW-0808">Transferase</keyword>
<dbReference type="CDD" id="cd02213">
    <property type="entry name" value="cupin_PMI_typeII_C"/>
    <property type="match status" value="1"/>
</dbReference>
<dbReference type="CDD" id="cd02509">
    <property type="entry name" value="GDP-M1P_Guanylyltransferase"/>
    <property type="match status" value="1"/>
</dbReference>
<keyword evidence="12" id="KW-0413">Isomerase</keyword>
<dbReference type="Gene3D" id="2.60.120.10">
    <property type="entry name" value="Jelly Rolls"/>
    <property type="match status" value="1"/>
</dbReference>
<dbReference type="InterPro" id="IPR051161">
    <property type="entry name" value="Mannose-6P_isomerase_type2"/>
</dbReference>
<dbReference type="AlphaFoldDB" id="A0A1I3BJQ9"/>
<dbReference type="GO" id="GO:0000271">
    <property type="term" value="P:polysaccharide biosynthetic process"/>
    <property type="evidence" value="ECO:0007669"/>
    <property type="project" value="InterPro"/>
</dbReference>
<sequence>MLAHTVKRFMSFIPAEDIIVITNQKYLYHVKNELSECHAEDAHVLLEPVARNTAPAIALSAEFCRSALGCDEEEILLVAAADHVIRPLDKFQQCVKAAEQAAETGKVVTLGIPAKQPETGYGYIEAGKVCGNARLVTSFKEKPDLATAEKYVEAGNYYWNSGMFAFSLKTITQELTAYQPEIAQQMARGYDYMLANFNKLPEISIDYAVAERSRNVCMVELLCYWNDIGSWDAMYDILPKDGDGNAVKGDVLALECKDSLIMGRDRLIAGIGLDDLLLVETDDVIVVAKKGESQKVKDVVEKLKAMHRKEAVEHTTIYHAWGTSSIIGQGKGYCMKKVRVMPGKKLSLQMHYHRTEHWVILRGTAEVIRDGERMFIHEEESVFIPQTVKHQLSNPGRIPLELIEIQNGAYISEDDIVRLSN</sequence>
<dbReference type="InterPro" id="IPR014710">
    <property type="entry name" value="RmlC-like_jellyroll"/>
</dbReference>
<dbReference type="EMBL" id="FOQK01000001">
    <property type="protein sequence ID" value="SFH62159.1"/>
    <property type="molecule type" value="Genomic_DNA"/>
</dbReference>
<keyword evidence="5" id="KW-0547">Nucleotide-binding</keyword>
<dbReference type="Pfam" id="PF01050">
    <property type="entry name" value="MannoseP_isomer"/>
    <property type="match status" value="1"/>
</dbReference>
<evidence type="ECO:0000256" key="1">
    <source>
        <dbReference type="ARBA" id="ARBA00006115"/>
    </source>
</evidence>
<dbReference type="GO" id="GO:0004475">
    <property type="term" value="F:mannose-1-phosphate guanylyltransferase (GTP) activity"/>
    <property type="evidence" value="ECO:0007669"/>
    <property type="project" value="UniProtKB-EC"/>
</dbReference>
<dbReference type="InterPro" id="IPR029044">
    <property type="entry name" value="Nucleotide-diphossugar_trans"/>
</dbReference>
<dbReference type="PANTHER" id="PTHR46390:SF1">
    <property type="entry name" value="MANNOSE-1-PHOSPHATE GUANYLYLTRANSFERASE"/>
    <property type="match status" value="1"/>
</dbReference>
<evidence type="ECO:0000256" key="8">
    <source>
        <dbReference type="RuleBase" id="RU004190"/>
    </source>
</evidence>
<evidence type="ECO:0000256" key="5">
    <source>
        <dbReference type="ARBA" id="ARBA00022741"/>
    </source>
</evidence>
<protein>
    <recommendedName>
        <fullName evidence="2">mannose-1-phosphate guanylyltransferase</fullName>
        <ecNumber evidence="2">2.7.7.13</ecNumber>
    </recommendedName>
</protein>
<evidence type="ECO:0000259" key="11">
    <source>
        <dbReference type="Pfam" id="PF22640"/>
    </source>
</evidence>
<dbReference type="GO" id="GO:0016853">
    <property type="term" value="F:isomerase activity"/>
    <property type="evidence" value="ECO:0007669"/>
    <property type="project" value="UniProtKB-KW"/>
</dbReference>
<name>A0A1I3BJQ9_SELRU</name>
<reference evidence="12 13" key="1">
    <citation type="submission" date="2016-10" db="EMBL/GenBank/DDBJ databases">
        <authorList>
            <person name="de Groot N.N."/>
        </authorList>
    </citation>
    <scope>NUCLEOTIDE SEQUENCE [LARGE SCALE GENOMIC DNA]</scope>
    <source>
        <strain evidence="12 13">Z108</strain>
    </source>
</reference>